<name>A0A918PCC9_9SPHN</name>
<proteinExistence type="predicted"/>
<dbReference type="EMBL" id="BMZA01000003">
    <property type="protein sequence ID" value="GGY98882.1"/>
    <property type="molecule type" value="Genomic_DNA"/>
</dbReference>
<sequence>MSLDYVRLLQANNAIQTIGDDTYWLCVTRTVQESKLFPVPSYMLLSYLCCYYRYPALLRKIEGRMSAEEIGDRARAMGGKFGNLPGWGMPTFFLLGREILINFGLLRPEDDAEDVAYVMDFWRRFKLAQQREDGHINAREYGQRVQLLPERRIQRFHADLYACSNGDRLHKAAQAFLATVSQYGFLVSCESRCTLNNSGPYKLADNREIIIRDFSDLAQGDYPWLDGVADAVPYPNLTVTMEVTDCHFYLMDDWGSFESKPEFTAEKLTGIGLYTSDVLTETYMPVGMGSAEELAQTFESLTDTFRTATTELWKRMAGWSRDQMMDAGALTYFSLIKDFAHVAGVYDVDDWMKIDERADRFRPLLNDEFGRDFLGELVGLVDLPSQQLHDYAMMQHNNRPARYISHIPHSVLNDAVPPGSGHVAAGVSHLSDKVDRYVTSVGALTLSDYNARAGAFQPAQMQPPYRYLCDASVRSAPASADVDALYRLEQEQSRLLRGKGAGLTRDEIEILRENNA</sequence>
<evidence type="ECO:0000313" key="2">
    <source>
        <dbReference type="Proteomes" id="UP000648075"/>
    </source>
</evidence>
<accession>A0A918PCC9</accession>
<dbReference type="RefSeq" id="WP_229813828.1">
    <property type="nucleotide sequence ID" value="NZ_BMZA01000003.1"/>
</dbReference>
<keyword evidence="2" id="KW-1185">Reference proteome</keyword>
<evidence type="ECO:0000313" key="1">
    <source>
        <dbReference type="EMBL" id="GGY98882.1"/>
    </source>
</evidence>
<gene>
    <name evidence="1" type="ORF">GCM10011614_12250</name>
</gene>
<reference evidence="1" key="1">
    <citation type="journal article" date="2014" name="Int. J. Syst. Evol. Microbiol.">
        <title>Complete genome sequence of Corynebacterium casei LMG S-19264T (=DSM 44701T), isolated from a smear-ripened cheese.</title>
        <authorList>
            <consortium name="US DOE Joint Genome Institute (JGI-PGF)"/>
            <person name="Walter F."/>
            <person name="Albersmeier A."/>
            <person name="Kalinowski J."/>
            <person name="Ruckert C."/>
        </authorList>
    </citation>
    <scope>NUCLEOTIDE SEQUENCE</scope>
    <source>
        <strain evidence="1">KCTC 32255</strain>
    </source>
</reference>
<comment type="caution">
    <text evidence="1">The sequence shown here is derived from an EMBL/GenBank/DDBJ whole genome shotgun (WGS) entry which is preliminary data.</text>
</comment>
<dbReference type="AlphaFoldDB" id="A0A918PCC9"/>
<dbReference type="Proteomes" id="UP000648075">
    <property type="component" value="Unassembled WGS sequence"/>
</dbReference>
<protein>
    <submittedName>
        <fullName evidence="1">Uncharacterized protein</fullName>
    </submittedName>
</protein>
<organism evidence="1 2">
    <name type="scientific">Novosphingobium colocasiae</name>
    <dbReference type="NCBI Taxonomy" id="1256513"/>
    <lineage>
        <taxon>Bacteria</taxon>
        <taxon>Pseudomonadati</taxon>
        <taxon>Pseudomonadota</taxon>
        <taxon>Alphaproteobacteria</taxon>
        <taxon>Sphingomonadales</taxon>
        <taxon>Sphingomonadaceae</taxon>
        <taxon>Novosphingobium</taxon>
    </lineage>
</organism>
<reference evidence="1" key="2">
    <citation type="submission" date="2020-09" db="EMBL/GenBank/DDBJ databases">
        <authorList>
            <person name="Sun Q."/>
            <person name="Kim S."/>
        </authorList>
    </citation>
    <scope>NUCLEOTIDE SEQUENCE</scope>
    <source>
        <strain evidence="1">KCTC 32255</strain>
    </source>
</reference>